<sequence length="28" mass="3444">MSCSDAMPVNLFRKKNFWSDYLAFWETR</sequence>
<name>A0A2P2IY50_RHIMU</name>
<protein>
    <submittedName>
        <fullName evidence="1">Uncharacterized protein</fullName>
    </submittedName>
</protein>
<organism evidence="1">
    <name type="scientific">Rhizophora mucronata</name>
    <name type="common">Asiatic mangrove</name>
    <dbReference type="NCBI Taxonomy" id="61149"/>
    <lineage>
        <taxon>Eukaryota</taxon>
        <taxon>Viridiplantae</taxon>
        <taxon>Streptophyta</taxon>
        <taxon>Embryophyta</taxon>
        <taxon>Tracheophyta</taxon>
        <taxon>Spermatophyta</taxon>
        <taxon>Magnoliopsida</taxon>
        <taxon>eudicotyledons</taxon>
        <taxon>Gunneridae</taxon>
        <taxon>Pentapetalae</taxon>
        <taxon>rosids</taxon>
        <taxon>fabids</taxon>
        <taxon>Malpighiales</taxon>
        <taxon>Rhizophoraceae</taxon>
        <taxon>Rhizophora</taxon>
    </lineage>
</organism>
<reference evidence="1" key="1">
    <citation type="submission" date="2018-02" db="EMBL/GenBank/DDBJ databases">
        <title>Rhizophora mucronata_Transcriptome.</title>
        <authorList>
            <person name="Meera S.P."/>
            <person name="Sreeshan A."/>
            <person name="Augustine A."/>
        </authorList>
    </citation>
    <scope>NUCLEOTIDE SEQUENCE</scope>
    <source>
        <tissue evidence="1">Leaf</tissue>
    </source>
</reference>
<dbReference type="AlphaFoldDB" id="A0A2P2IY50"/>
<accession>A0A2P2IY50</accession>
<evidence type="ECO:0000313" key="1">
    <source>
        <dbReference type="EMBL" id="MBW86147.1"/>
    </source>
</evidence>
<dbReference type="EMBL" id="GGEC01005664">
    <property type="protein sequence ID" value="MBW86147.1"/>
    <property type="molecule type" value="Transcribed_RNA"/>
</dbReference>
<proteinExistence type="predicted"/>